<organism evidence="2 3">
    <name type="scientific">Aminobacter aminovorans</name>
    <name type="common">Chelatobacter heintzii</name>
    <dbReference type="NCBI Taxonomy" id="83263"/>
    <lineage>
        <taxon>Bacteria</taxon>
        <taxon>Pseudomonadati</taxon>
        <taxon>Pseudomonadota</taxon>
        <taxon>Alphaproteobacteria</taxon>
        <taxon>Hyphomicrobiales</taxon>
        <taxon>Phyllobacteriaceae</taxon>
        <taxon>Aminobacter</taxon>
    </lineage>
</organism>
<dbReference type="AlphaFoldDB" id="A0A380WNA6"/>
<name>A0A380WNA6_AMIAI</name>
<evidence type="ECO:0000313" key="3">
    <source>
        <dbReference type="Proteomes" id="UP000254701"/>
    </source>
</evidence>
<evidence type="ECO:0000313" key="2">
    <source>
        <dbReference type="EMBL" id="SUU89674.1"/>
    </source>
</evidence>
<evidence type="ECO:0000259" key="1">
    <source>
        <dbReference type="Pfam" id="PF01814"/>
    </source>
</evidence>
<dbReference type="Proteomes" id="UP000254701">
    <property type="component" value="Unassembled WGS sequence"/>
</dbReference>
<reference evidence="2 3" key="1">
    <citation type="submission" date="2018-06" db="EMBL/GenBank/DDBJ databases">
        <authorList>
            <consortium name="Pathogen Informatics"/>
            <person name="Doyle S."/>
        </authorList>
    </citation>
    <scope>NUCLEOTIDE SEQUENCE [LARGE SCALE GENOMIC DNA]</scope>
    <source>
        <strain evidence="2 3">NCTC10684</strain>
    </source>
</reference>
<protein>
    <submittedName>
        <fullName evidence="2">Uncharacterized conserved protein</fullName>
    </submittedName>
</protein>
<dbReference type="InterPro" id="IPR012312">
    <property type="entry name" value="Hemerythrin-like"/>
</dbReference>
<accession>A0A380WNA6</accession>
<proteinExistence type="predicted"/>
<gene>
    <name evidence="2" type="ORF">NCTC10684_02916</name>
</gene>
<feature type="domain" description="Hemerythrin-like" evidence="1">
    <location>
        <begin position="43"/>
        <end position="185"/>
    </location>
</feature>
<sequence length="197" mass="22871">MIDKTDTHHLEARAGLPEDLRWLVDKYPREDWRAHDNVHGMASMWLQRHDMFRELGGMLTAGIGDYREGRMDAPQFARWFAPRLNHFLGNLDGHHNVEDHHYFPVFAKAESRLKRGFEILDADHHLIHEALERNASSANAFIRALQDSQDRQRFAADAYADENARLVAMLTRHLEDEEDLIIPLILDRGDRELVGSD</sequence>
<dbReference type="OrthoDB" id="6077989at2"/>
<dbReference type="RefSeq" id="WP_115731796.1">
    <property type="nucleotide sequence ID" value="NZ_BAAAVY010000002.1"/>
</dbReference>
<dbReference type="Pfam" id="PF01814">
    <property type="entry name" value="Hemerythrin"/>
    <property type="match status" value="1"/>
</dbReference>
<dbReference type="Gene3D" id="1.20.120.520">
    <property type="entry name" value="nmb1532 protein domain like"/>
    <property type="match status" value="1"/>
</dbReference>
<dbReference type="EMBL" id="UFSM01000001">
    <property type="protein sequence ID" value="SUU89674.1"/>
    <property type="molecule type" value="Genomic_DNA"/>
</dbReference>